<evidence type="ECO:0000256" key="3">
    <source>
        <dbReference type="ARBA" id="ARBA00022448"/>
    </source>
</evidence>
<organism evidence="13 14">
    <name type="scientific">Silurus meridionalis</name>
    <name type="common">Southern catfish</name>
    <name type="synonym">Silurus soldatovi meridionalis</name>
    <dbReference type="NCBI Taxonomy" id="175797"/>
    <lineage>
        <taxon>Eukaryota</taxon>
        <taxon>Metazoa</taxon>
        <taxon>Chordata</taxon>
        <taxon>Craniata</taxon>
        <taxon>Vertebrata</taxon>
        <taxon>Euteleostomi</taxon>
        <taxon>Actinopterygii</taxon>
        <taxon>Neopterygii</taxon>
        <taxon>Teleostei</taxon>
        <taxon>Ostariophysi</taxon>
        <taxon>Siluriformes</taxon>
        <taxon>Siluridae</taxon>
        <taxon>Silurus</taxon>
    </lineage>
</organism>
<evidence type="ECO:0000256" key="7">
    <source>
        <dbReference type="ARBA" id="ARBA00022927"/>
    </source>
</evidence>
<dbReference type="GO" id="GO:0015031">
    <property type="term" value="P:protein transport"/>
    <property type="evidence" value="ECO:0007669"/>
    <property type="project" value="UniProtKB-KW"/>
</dbReference>
<evidence type="ECO:0000313" key="14">
    <source>
        <dbReference type="Proteomes" id="UP000606274"/>
    </source>
</evidence>
<evidence type="ECO:0000256" key="10">
    <source>
        <dbReference type="ARBA" id="ARBA00023136"/>
    </source>
</evidence>
<dbReference type="Gene3D" id="1.20.5.110">
    <property type="match status" value="1"/>
</dbReference>
<comment type="similarity">
    <text evidence="2">Belongs to the BCAP29/BCAP31 family.</text>
</comment>
<keyword evidence="9 11" id="KW-0175">Coiled coil</keyword>
<dbReference type="InterPro" id="IPR041672">
    <property type="entry name" value="Bap31/Bap29_C"/>
</dbReference>
<reference evidence="13" key="1">
    <citation type="submission" date="2020-08" db="EMBL/GenBank/DDBJ databases">
        <title>Chromosome-level assembly of Southern catfish (Silurus meridionalis) provides insights into visual adaptation to the nocturnal and benthic lifestyles.</title>
        <authorList>
            <person name="Zhang Y."/>
            <person name="Wang D."/>
            <person name="Peng Z."/>
        </authorList>
    </citation>
    <scope>NUCLEOTIDE SEQUENCE</scope>
    <source>
        <strain evidence="13">SWU-2019-XX</strain>
        <tissue evidence="13">Muscle</tissue>
    </source>
</reference>
<evidence type="ECO:0000256" key="4">
    <source>
        <dbReference type="ARBA" id="ARBA00022692"/>
    </source>
</evidence>
<keyword evidence="10" id="KW-0472">Membrane</keyword>
<dbReference type="FunFam" id="1.20.5.110:FF:000011">
    <property type="entry name" value="B-cell receptor-associated protein 29"/>
    <property type="match status" value="1"/>
</dbReference>
<sequence>MLLADFSMALLNTLKSLAFTTLSLAIFGFNTQMEIEYRPCELMVLNGHWRLDPATYDHWRASALQKSDSDVKAIKKQAENLTVEYDRLLEEHSNLQASFDSQHDKKSD</sequence>
<keyword evidence="8" id="KW-1133">Transmembrane helix</keyword>
<keyword evidence="14" id="KW-1185">Reference proteome</keyword>
<evidence type="ECO:0000256" key="1">
    <source>
        <dbReference type="ARBA" id="ARBA00004477"/>
    </source>
</evidence>
<gene>
    <name evidence="13" type="ORF">HF521_007423</name>
</gene>
<evidence type="ECO:0000259" key="12">
    <source>
        <dbReference type="Pfam" id="PF18035"/>
    </source>
</evidence>
<keyword evidence="6" id="KW-0256">Endoplasmic reticulum</keyword>
<dbReference type="GO" id="GO:0005789">
    <property type="term" value="C:endoplasmic reticulum membrane"/>
    <property type="evidence" value="ECO:0007669"/>
    <property type="project" value="UniProtKB-SubCell"/>
</dbReference>
<evidence type="ECO:0000256" key="9">
    <source>
        <dbReference type="ARBA" id="ARBA00023054"/>
    </source>
</evidence>
<dbReference type="Pfam" id="PF18035">
    <property type="entry name" value="Bap31_Bap29_C"/>
    <property type="match status" value="1"/>
</dbReference>
<dbReference type="Proteomes" id="UP000606274">
    <property type="component" value="Unassembled WGS sequence"/>
</dbReference>
<evidence type="ECO:0000256" key="2">
    <source>
        <dbReference type="ARBA" id="ARBA00007956"/>
    </source>
</evidence>
<keyword evidence="3" id="KW-0813">Transport</keyword>
<dbReference type="EMBL" id="JABFDY010000017">
    <property type="protein sequence ID" value="KAF7695700.1"/>
    <property type="molecule type" value="Genomic_DNA"/>
</dbReference>
<feature type="coiled-coil region" evidence="11">
    <location>
        <begin position="64"/>
        <end position="98"/>
    </location>
</feature>
<evidence type="ECO:0000256" key="8">
    <source>
        <dbReference type="ARBA" id="ARBA00022989"/>
    </source>
</evidence>
<protein>
    <recommendedName>
        <fullName evidence="12">Bap31/Bap29 cytoplasmic coiled-coil domain-containing protein</fullName>
    </recommendedName>
</protein>
<dbReference type="GO" id="GO:0006915">
    <property type="term" value="P:apoptotic process"/>
    <property type="evidence" value="ECO:0007669"/>
    <property type="project" value="UniProtKB-KW"/>
</dbReference>
<dbReference type="AlphaFoldDB" id="A0A8T0AUF6"/>
<keyword evidence="5" id="KW-0053">Apoptosis</keyword>
<evidence type="ECO:0000256" key="6">
    <source>
        <dbReference type="ARBA" id="ARBA00022824"/>
    </source>
</evidence>
<evidence type="ECO:0000256" key="11">
    <source>
        <dbReference type="SAM" id="Coils"/>
    </source>
</evidence>
<feature type="domain" description="Bap31/Bap29 cytoplasmic coiled-coil" evidence="12">
    <location>
        <begin position="63"/>
        <end position="108"/>
    </location>
</feature>
<evidence type="ECO:0000313" key="13">
    <source>
        <dbReference type="EMBL" id="KAF7695700.1"/>
    </source>
</evidence>
<proteinExistence type="inferred from homology"/>
<keyword evidence="7" id="KW-0653">Protein transport</keyword>
<name>A0A8T0AUF6_SILME</name>
<accession>A0A8T0AUF6</accession>
<keyword evidence="4" id="KW-0812">Transmembrane</keyword>
<comment type="subcellular location">
    <subcellularLocation>
        <location evidence="1">Endoplasmic reticulum membrane</location>
        <topology evidence="1">Multi-pass membrane protein</topology>
    </subcellularLocation>
</comment>
<evidence type="ECO:0000256" key="5">
    <source>
        <dbReference type="ARBA" id="ARBA00022703"/>
    </source>
</evidence>
<comment type="caution">
    <text evidence="13">The sequence shown here is derived from an EMBL/GenBank/DDBJ whole genome shotgun (WGS) entry which is preliminary data.</text>
</comment>